<keyword evidence="6 7" id="KW-0472">Membrane</keyword>
<comment type="similarity">
    <text evidence="2">Belongs to the acyltransferase 3 family.</text>
</comment>
<evidence type="ECO:0000259" key="8">
    <source>
        <dbReference type="Pfam" id="PF01757"/>
    </source>
</evidence>
<feature type="transmembrane region" description="Helical" evidence="7">
    <location>
        <begin position="216"/>
        <end position="236"/>
    </location>
</feature>
<feature type="transmembrane region" description="Helical" evidence="7">
    <location>
        <begin position="126"/>
        <end position="147"/>
    </location>
</feature>
<sequence>MIKKKVNYISVLSGISCFAVVMLHSNGAFWAFSKERYWITSNLIECLMYFAVPIFFMISGSTLIDYRDKYSTKEYFKKRIMKTVIPFIAWSFIGLLYQFIVGGIEFNGGLPGIKSIIGALLNTDVIGVYWFFIPLFSMYLCIPFISLIPKDNRKKIFQYCVCLCAVLNLLIPFMCNVFGFDYSNRVTLPICSGYVFYIMTGYLLNTSELKLIHRIMIYILGIIGLLMHFAGTYYLSMDANQIIQTYKGYNNVPAVLYSIAVFVLFKQIVSRLSEDNIVCKTANAFGKYTFSIYLIHWFVLQILTKIFELNTLSIVYRVGMPFIVIPICILIAFILKKIPILCRIVP</sequence>
<reference evidence="9 10" key="1">
    <citation type="submission" date="2018-08" db="EMBL/GenBank/DDBJ databases">
        <title>A genome reference for cultivated species of the human gut microbiota.</title>
        <authorList>
            <person name="Zou Y."/>
            <person name="Xue W."/>
            <person name="Luo G."/>
        </authorList>
    </citation>
    <scope>NUCLEOTIDE SEQUENCE [LARGE SCALE GENOMIC DNA]</scope>
    <source>
        <strain evidence="9 10">AF38-24</strain>
    </source>
</reference>
<feature type="transmembrane region" description="Helical" evidence="7">
    <location>
        <begin position="285"/>
        <end position="303"/>
    </location>
</feature>
<gene>
    <name evidence="9" type="ORF">DW028_04370</name>
</gene>
<evidence type="ECO:0000256" key="1">
    <source>
        <dbReference type="ARBA" id="ARBA00004651"/>
    </source>
</evidence>
<keyword evidence="9" id="KW-0808">Transferase</keyword>
<name>A0A415K0V4_9FIRM</name>
<feature type="transmembrane region" description="Helical" evidence="7">
    <location>
        <begin position="87"/>
        <end position="106"/>
    </location>
</feature>
<evidence type="ECO:0000256" key="2">
    <source>
        <dbReference type="ARBA" id="ARBA00007400"/>
    </source>
</evidence>
<feature type="transmembrane region" description="Helical" evidence="7">
    <location>
        <begin position="315"/>
        <end position="335"/>
    </location>
</feature>
<evidence type="ECO:0000256" key="6">
    <source>
        <dbReference type="ARBA" id="ARBA00023136"/>
    </source>
</evidence>
<keyword evidence="3" id="KW-1003">Cell membrane</keyword>
<evidence type="ECO:0000256" key="4">
    <source>
        <dbReference type="ARBA" id="ARBA00022692"/>
    </source>
</evidence>
<comment type="subcellular location">
    <subcellularLocation>
        <location evidence="1">Cell membrane</location>
        <topology evidence="1">Multi-pass membrane protein</topology>
    </subcellularLocation>
</comment>
<keyword evidence="5 7" id="KW-1133">Transmembrane helix</keyword>
<feature type="transmembrane region" description="Helical" evidence="7">
    <location>
        <begin position="47"/>
        <end position="66"/>
    </location>
</feature>
<feature type="transmembrane region" description="Helical" evidence="7">
    <location>
        <begin position="186"/>
        <end position="204"/>
    </location>
</feature>
<organism evidence="9 10">
    <name type="scientific">Agathobacter rectalis</name>
    <dbReference type="NCBI Taxonomy" id="39491"/>
    <lineage>
        <taxon>Bacteria</taxon>
        <taxon>Bacillati</taxon>
        <taxon>Bacillota</taxon>
        <taxon>Clostridia</taxon>
        <taxon>Lachnospirales</taxon>
        <taxon>Lachnospiraceae</taxon>
        <taxon>Agathobacter</taxon>
    </lineage>
</organism>
<dbReference type="PANTHER" id="PTHR40074:SF2">
    <property type="entry name" value="O-ACETYLTRANSFERASE WECH"/>
    <property type="match status" value="1"/>
</dbReference>
<feature type="transmembrane region" description="Helical" evidence="7">
    <location>
        <begin position="7"/>
        <end position="27"/>
    </location>
</feature>
<dbReference type="RefSeq" id="WP_118369514.1">
    <property type="nucleotide sequence ID" value="NZ_QRON01000002.1"/>
</dbReference>
<evidence type="ECO:0000313" key="10">
    <source>
        <dbReference type="Proteomes" id="UP000283297"/>
    </source>
</evidence>
<feature type="domain" description="Acyltransferase 3" evidence="8">
    <location>
        <begin position="7"/>
        <end position="332"/>
    </location>
</feature>
<accession>A0A415K0V4</accession>
<evidence type="ECO:0000313" key="9">
    <source>
        <dbReference type="EMBL" id="RHL29862.1"/>
    </source>
</evidence>
<keyword evidence="4 7" id="KW-0812">Transmembrane</keyword>
<dbReference type="Proteomes" id="UP000283297">
    <property type="component" value="Unassembled WGS sequence"/>
</dbReference>
<evidence type="ECO:0000256" key="5">
    <source>
        <dbReference type="ARBA" id="ARBA00022989"/>
    </source>
</evidence>
<comment type="caution">
    <text evidence="9">The sequence shown here is derived from an EMBL/GenBank/DDBJ whole genome shotgun (WGS) entry which is preliminary data.</text>
</comment>
<feature type="transmembrane region" description="Helical" evidence="7">
    <location>
        <begin position="159"/>
        <end position="180"/>
    </location>
</feature>
<dbReference type="EMBL" id="QRON01000002">
    <property type="protein sequence ID" value="RHL29862.1"/>
    <property type="molecule type" value="Genomic_DNA"/>
</dbReference>
<dbReference type="PROSITE" id="PS51257">
    <property type="entry name" value="PROKAR_LIPOPROTEIN"/>
    <property type="match status" value="1"/>
</dbReference>
<dbReference type="InterPro" id="IPR002656">
    <property type="entry name" value="Acyl_transf_3_dom"/>
</dbReference>
<keyword evidence="9" id="KW-0012">Acyltransferase</keyword>
<evidence type="ECO:0000256" key="3">
    <source>
        <dbReference type="ARBA" id="ARBA00022475"/>
    </source>
</evidence>
<feature type="transmembrane region" description="Helical" evidence="7">
    <location>
        <begin position="248"/>
        <end position="265"/>
    </location>
</feature>
<proteinExistence type="inferred from homology"/>
<dbReference type="GO" id="GO:0005886">
    <property type="term" value="C:plasma membrane"/>
    <property type="evidence" value="ECO:0007669"/>
    <property type="project" value="UniProtKB-SubCell"/>
</dbReference>
<dbReference type="Pfam" id="PF01757">
    <property type="entry name" value="Acyl_transf_3"/>
    <property type="match status" value="1"/>
</dbReference>
<protein>
    <submittedName>
        <fullName evidence="9">Acyltransferase</fullName>
    </submittedName>
</protein>
<dbReference type="GO" id="GO:0016413">
    <property type="term" value="F:O-acetyltransferase activity"/>
    <property type="evidence" value="ECO:0007669"/>
    <property type="project" value="TreeGrafter"/>
</dbReference>
<evidence type="ECO:0000256" key="7">
    <source>
        <dbReference type="SAM" id="Phobius"/>
    </source>
</evidence>
<dbReference type="GO" id="GO:0009246">
    <property type="term" value="P:enterobacterial common antigen biosynthetic process"/>
    <property type="evidence" value="ECO:0007669"/>
    <property type="project" value="TreeGrafter"/>
</dbReference>
<dbReference type="PANTHER" id="PTHR40074">
    <property type="entry name" value="O-ACETYLTRANSFERASE WECH"/>
    <property type="match status" value="1"/>
</dbReference>
<dbReference type="AlphaFoldDB" id="A0A415K0V4"/>